<organism evidence="7 8">
    <name type="scientific">Aspergillus nanangensis</name>
    <dbReference type="NCBI Taxonomy" id="2582783"/>
    <lineage>
        <taxon>Eukaryota</taxon>
        <taxon>Fungi</taxon>
        <taxon>Dikarya</taxon>
        <taxon>Ascomycota</taxon>
        <taxon>Pezizomycotina</taxon>
        <taxon>Eurotiomycetes</taxon>
        <taxon>Eurotiomycetidae</taxon>
        <taxon>Eurotiales</taxon>
        <taxon>Aspergillaceae</taxon>
        <taxon>Aspergillus</taxon>
        <taxon>Aspergillus subgen. Circumdati</taxon>
    </lineage>
</organism>
<keyword evidence="1" id="KW-0805">Transcription regulation</keyword>
<feature type="region of interest" description="Disordered" evidence="5">
    <location>
        <begin position="56"/>
        <end position="85"/>
    </location>
</feature>
<keyword evidence="3" id="KW-0804">Transcription</keyword>
<dbReference type="AlphaFoldDB" id="A0AAD4CCI8"/>
<keyword evidence="8" id="KW-1185">Reference proteome</keyword>
<dbReference type="SMART" id="SM00066">
    <property type="entry name" value="GAL4"/>
    <property type="match status" value="1"/>
</dbReference>
<feature type="domain" description="Zn(2)-C6 fungal-type" evidence="6">
    <location>
        <begin position="9"/>
        <end position="37"/>
    </location>
</feature>
<keyword evidence="2" id="KW-0238">DNA-binding</keyword>
<reference evidence="7" key="1">
    <citation type="journal article" date="2019" name="Beilstein J. Org. Chem.">
        <title>Nanangenines: drimane sesquiterpenoids as the dominant metabolite cohort of a novel Australian fungus, Aspergillus nanangensis.</title>
        <authorList>
            <person name="Lacey H.J."/>
            <person name="Gilchrist C.L.M."/>
            <person name="Crombie A."/>
            <person name="Kalaitzis J.A."/>
            <person name="Vuong D."/>
            <person name="Rutledge P.J."/>
            <person name="Turner P."/>
            <person name="Pitt J.I."/>
            <person name="Lacey E."/>
            <person name="Chooi Y.H."/>
            <person name="Piggott A.M."/>
        </authorList>
    </citation>
    <scope>NUCLEOTIDE SEQUENCE</scope>
    <source>
        <strain evidence="7">MST-FP2251</strain>
    </source>
</reference>
<protein>
    <recommendedName>
        <fullName evidence="6">Zn(2)-C6 fungal-type domain-containing protein</fullName>
    </recommendedName>
</protein>
<dbReference type="EMBL" id="VCAU01000148">
    <property type="protein sequence ID" value="KAF9883777.1"/>
    <property type="molecule type" value="Genomic_DNA"/>
</dbReference>
<dbReference type="Gene3D" id="4.10.240.10">
    <property type="entry name" value="Zn(2)-C6 fungal-type DNA-binding domain"/>
    <property type="match status" value="1"/>
</dbReference>
<dbReference type="GO" id="GO:0000981">
    <property type="term" value="F:DNA-binding transcription factor activity, RNA polymerase II-specific"/>
    <property type="evidence" value="ECO:0007669"/>
    <property type="project" value="InterPro"/>
</dbReference>
<dbReference type="Pfam" id="PF11951">
    <property type="entry name" value="Fungal_trans_2"/>
    <property type="match status" value="1"/>
</dbReference>
<evidence type="ECO:0000256" key="4">
    <source>
        <dbReference type="ARBA" id="ARBA00023242"/>
    </source>
</evidence>
<evidence type="ECO:0000313" key="7">
    <source>
        <dbReference type="EMBL" id="KAF9883777.1"/>
    </source>
</evidence>
<dbReference type="PROSITE" id="PS50048">
    <property type="entry name" value="ZN2_CY6_FUNGAL_2"/>
    <property type="match status" value="1"/>
</dbReference>
<evidence type="ECO:0000256" key="2">
    <source>
        <dbReference type="ARBA" id="ARBA00023125"/>
    </source>
</evidence>
<dbReference type="PANTHER" id="PTHR38111:SF6">
    <property type="entry name" value="FINGER DOMAIN PROTEIN, PUTATIVE (AFU_ORTHOLOGUE AFUA_8G01940)-RELATED"/>
    <property type="match status" value="1"/>
</dbReference>
<accession>A0AAD4CCI8</accession>
<dbReference type="Proteomes" id="UP001194746">
    <property type="component" value="Unassembled WGS sequence"/>
</dbReference>
<sequence length="466" mass="51512">MVAVPYSKGCRACVQRRVKCDESRPRCQHCVRRGVDCPGYQKHLKFLPVNTPSLHKIHHQDDQNQKSKKPRQPVAKPPAHKNNADELIAPSLVKKAFATQGVETLEFFIDATVPGLYYTYSNRVTENWMAFSRRNVESTLDPLLWSIRCLGILHLGKKNHDPHQIANSRAMYGRALHGLYYLLKNPKSARSDSTLAIAVMLGVYEMLDGVTPQSWLTHSSGIATIIRLRGPEAHRSGFGRTLLVSFKSFIVADALMRSEPCFLAEPAWRAVLSAAIQEDEAAGKASWLGNLAERIFIEVAQCPGLYARARGVVVARVHGAEDVDDAMRRGLMHEAVLCKGRLRRLKEELETGPVGENAALEPVDPIPFPVAQKLRWHVLHGSLSGMALLDQIVVLVQSDRLRKVNSLEGAAFKTWDVGAPVMTMNGESRLSNGLPVWPDQLALSMGMLAVKGISPASDDEDAEDAE</sequence>
<evidence type="ECO:0000259" key="6">
    <source>
        <dbReference type="PROSITE" id="PS50048"/>
    </source>
</evidence>
<evidence type="ECO:0000256" key="1">
    <source>
        <dbReference type="ARBA" id="ARBA00023015"/>
    </source>
</evidence>
<gene>
    <name evidence="7" type="ORF">FE257_002807</name>
</gene>
<proteinExistence type="predicted"/>
<dbReference type="SUPFAM" id="SSF57701">
    <property type="entry name" value="Zn2/Cys6 DNA-binding domain"/>
    <property type="match status" value="1"/>
</dbReference>
<comment type="caution">
    <text evidence="7">The sequence shown here is derived from an EMBL/GenBank/DDBJ whole genome shotgun (WGS) entry which is preliminary data.</text>
</comment>
<dbReference type="InterPro" id="IPR001138">
    <property type="entry name" value="Zn2Cys6_DnaBD"/>
</dbReference>
<name>A0AAD4CCI8_ASPNN</name>
<dbReference type="Pfam" id="PF00172">
    <property type="entry name" value="Zn_clus"/>
    <property type="match status" value="1"/>
</dbReference>
<dbReference type="PANTHER" id="PTHR38111">
    <property type="entry name" value="ZN(2)-C6 FUNGAL-TYPE DOMAIN-CONTAINING PROTEIN-RELATED"/>
    <property type="match status" value="1"/>
</dbReference>
<dbReference type="GO" id="GO:0009893">
    <property type="term" value="P:positive regulation of metabolic process"/>
    <property type="evidence" value="ECO:0007669"/>
    <property type="project" value="UniProtKB-ARBA"/>
</dbReference>
<evidence type="ECO:0000256" key="5">
    <source>
        <dbReference type="SAM" id="MobiDB-lite"/>
    </source>
</evidence>
<evidence type="ECO:0000256" key="3">
    <source>
        <dbReference type="ARBA" id="ARBA00023163"/>
    </source>
</evidence>
<keyword evidence="4" id="KW-0539">Nucleus</keyword>
<dbReference type="GO" id="GO:0003677">
    <property type="term" value="F:DNA binding"/>
    <property type="evidence" value="ECO:0007669"/>
    <property type="project" value="UniProtKB-KW"/>
</dbReference>
<evidence type="ECO:0000313" key="8">
    <source>
        <dbReference type="Proteomes" id="UP001194746"/>
    </source>
</evidence>
<dbReference type="InterPro" id="IPR021858">
    <property type="entry name" value="Fun_TF"/>
</dbReference>
<dbReference type="GO" id="GO:0008270">
    <property type="term" value="F:zinc ion binding"/>
    <property type="evidence" value="ECO:0007669"/>
    <property type="project" value="InterPro"/>
</dbReference>
<dbReference type="InterPro" id="IPR053178">
    <property type="entry name" value="Osmoadaptation_assoc"/>
</dbReference>
<dbReference type="InterPro" id="IPR036864">
    <property type="entry name" value="Zn2-C6_fun-type_DNA-bd_sf"/>
</dbReference>
<dbReference type="CDD" id="cd00067">
    <property type="entry name" value="GAL4"/>
    <property type="match status" value="1"/>
</dbReference>
<reference evidence="7" key="2">
    <citation type="submission" date="2020-02" db="EMBL/GenBank/DDBJ databases">
        <authorList>
            <person name="Gilchrist C.L.M."/>
            <person name="Chooi Y.-H."/>
        </authorList>
    </citation>
    <scope>NUCLEOTIDE SEQUENCE</scope>
    <source>
        <strain evidence="7">MST-FP2251</strain>
    </source>
</reference>